<accession>A0ABP4BZ48</accession>
<dbReference type="EMBL" id="BAAAHH010000019">
    <property type="protein sequence ID" value="GAA0957575.1"/>
    <property type="molecule type" value="Genomic_DNA"/>
</dbReference>
<evidence type="ECO:0000313" key="3">
    <source>
        <dbReference type="Proteomes" id="UP001500665"/>
    </source>
</evidence>
<dbReference type="Proteomes" id="UP001500665">
    <property type="component" value="Unassembled WGS sequence"/>
</dbReference>
<gene>
    <name evidence="2" type="ORF">GCM10009550_45160</name>
</gene>
<comment type="caution">
    <text evidence="2">The sequence shown here is derived from an EMBL/GenBank/DDBJ whole genome shotgun (WGS) entry which is preliminary data.</text>
</comment>
<evidence type="ECO:0000256" key="1">
    <source>
        <dbReference type="SAM" id="SignalP"/>
    </source>
</evidence>
<reference evidence="3" key="1">
    <citation type="journal article" date="2019" name="Int. J. Syst. Evol. Microbiol.">
        <title>The Global Catalogue of Microorganisms (GCM) 10K type strain sequencing project: providing services to taxonomists for standard genome sequencing and annotation.</title>
        <authorList>
            <consortium name="The Broad Institute Genomics Platform"/>
            <consortium name="The Broad Institute Genome Sequencing Center for Infectious Disease"/>
            <person name="Wu L."/>
            <person name="Ma J."/>
        </authorList>
    </citation>
    <scope>NUCLEOTIDE SEQUENCE [LARGE SCALE GENOMIC DNA]</scope>
    <source>
        <strain evidence="3">JCM 10696</strain>
    </source>
</reference>
<evidence type="ECO:0000313" key="2">
    <source>
        <dbReference type="EMBL" id="GAA0957575.1"/>
    </source>
</evidence>
<keyword evidence="1" id="KW-0732">Signal</keyword>
<keyword evidence="3" id="KW-1185">Reference proteome</keyword>
<feature type="chain" id="PRO_5047239976" evidence="1">
    <location>
        <begin position="21"/>
        <end position="42"/>
    </location>
</feature>
<organism evidence="2 3">
    <name type="scientific">Actinocorallia libanotica</name>
    <dbReference type="NCBI Taxonomy" id="46162"/>
    <lineage>
        <taxon>Bacteria</taxon>
        <taxon>Bacillati</taxon>
        <taxon>Actinomycetota</taxon>
        <taxon>Actinomycetes</taxon>
        <taxon>Streptosporangiales</taxon>
        <taxon>Thermomonosporaceae</taxon>
        <taxon>Actinocorallia</taxon>
    </lineage>
</organism>
<sequence>MRILIAIIAGVLLAAGSSVAVVNASTDKPAPRPLPIYNYGAR</sequence>
<name>A0ABP4BZ48_9ACTN</name>
<dbReference type="RefSeq" id="WP_344242891.1">
    <property type="nucleotide sequence ID" value="NZ_BAAAHH010000019.1"/>
</dbReference>
<protein>
    <submittedName>
        <fullName evidence="2">Uncharacterized protein</fullName>
    </submittedName>
</protein>
<proteinExistence type="predicted"/>
<feature type="signal peptide" evidence="1">
    <location>
        <begin position="1"/>
        <end position="20"/>
    </location>
</feature>